<evidence type="ECO:0000313" key="3">
    <source>
        <dbReference type="Proteomes" id="UP000320580"/>
    </source>
</evidence>
<proteinExistence type="predicted"/>
<feature type="region of interest" description="Disordered" evidence="1">
    <location>
        <begin position="1"/>
        <end position="20"/>
    </location>
</feature>
<sequence length="87" mass="9695">MALIKLGKDPESPSGGSPTVYLDAEKDTYLVQGLKVQDVAHLKQMDIPDHESVVEIPRRMVQFFLEMQQGAKNTDPEVKQDDADPDV</sequence>
<dbReference type="EMBL" id="CP042266">
    <property type="protein sequence ID" value="QDY76520.1"/>
    <property type="molecule type" value="Genomic_DNA"/>
</dbReference>
<feature type="compositionally biased region" description="Basic and acidic residues" evidence="1">
    <location>
        <begin position="1"/>
        <end position="11"/>
    </location>
</feature>
<dbReference type="RefSeq" id="WP_146479816.1">
    <property type="nucleotide sequence ID" value="NZ_CP042266.1"/>
</dbReference>
<protein>
    <submittedName>
        <fullName evidence="2">Uncharacterized protein</fullName>
    </submittedName>
</protein>
<reference evidence="2 3" key="1">
    <citation type="submission" date="2019-07" db="EMBL/GenBank/DDBJ databases">
        <authorList>
            <person name="Zhu P."/>
        </authorList>
    </citation>
    <scope>NUCLEOTIDE SEQUENCE [LARGE SCALE GENOMIC DNA]</scope>
    <source>
        <strain evidence="2 3">SSL-25</strain>
    </source>
</reference>
<feature type="compositionally biased region" description="Basic and acidic residues" evidence="1">
    <location>
        <begin position="74"/>
        <end position="87"/>
    </location>
</feature>
<dbReference type="AlphaFoldDB" id="A0A5B8JFP0"/>
<dbReference type="KEGG" id="sqz:FQU76_08205"/>
<dbReference type="Proteomes" id="UP000320580">
    <property type="component" value="Chromosome"/>
</dbReference>
<dbReference type="OrthoDB" id="3577809at2"/>
<keyword evidence="3" id="KW-1185">Reference proteome</keyword>
<organism evidence="2 3">
    <name type="scientific">Streptomyces qinzhouensis</name>
    <dbReference type="NCBI Taxonomy" id="2599401"/>
    <lineage>
        <taxon>Bacteria</taxon>
        <taxon>Bacillati</taxon>
        <taxon>Actinomycetota</taxon>
        <taxon>Actinomycetes</taxon>
        <taxon>Kitasatosporales</taxon>
        <taxon>Streptomycetaceae</taxon>
        <taxon>Streptomyces</taxon>
    </lineage>
</organism>
<evidence type="ECO:0000256" key="1">
    <source>
        <dbReference type="SAM" id="MobiDB-lite"/>
    </source>
</evidence>
<name>A0A5B8JFP0_9ACTN</name>
<gene>
    <name evidence="2" type="ORF">FQU76_08205</name>
</gene>
<accession>A0A5B8JFP0</accession>
<evidence type="ECO:0000313" key="2">
    <source>
        <dbReference type="EMBL" id="QDY76520.1"/>
    </source>
</evidence>
<feature type="region of interest" description="Disordered" evidence="1">
    <location>
        <begin position="68"/>
        <end position="87"/>
    </location>
</feature>